<feature type="compositionally biased region" description="Low complexity" evidence="5">
    <location>
        <begin position="1898"/>
        <end position="1912"/>
    </location>
</feature>
<evidence type="ECO:0000256" key="4">
    <source>
        <dbReference type="ARBA" id="ARBA00023242"/>
    </source>
</evidence>
<feature type="region of interest" description="Disordered" evidence="5">
    <location>
        <begin position="1639"/>
        <end position="2023"/>
    </location>
</feature>
<dbReference type="GO" id="GO:0006397">
    <property type="term" value="P:mRNA processing"/>
    <property type="evidence" value="ECO:0007669"/>
    <property type="project" value="InterPro"/>
</dbReference>
<feature type="region of interest" description="Disordered" evidence="5">
    <location>
        <begin position="1330"/>
        <end position="1627"/>
    </location>
</feature>
<feature type="compositionally biased region" description="Low complexity" evidence="5">
    <location>
        <begin position="1940"/>
        <end position="1952"/>
    </location>
</feature>
<dbReference type="Pfam" id="PF16134">
    <property type="entry name" value="THOC2_N"/>
    <property type="match status" value="1"/>
</dbReference>
<evidence type="ECO:0000259" key="6">
    <source>
        <dbReference type="Pfam" id="PF11262"/>
    </source>
</evidence>
<feature type="compositionally biased region" description="Low complexity" evidence="5">
    <location>
        <begin position="400"/>
        <end position="415"/>
    </location>
</feature>
<feature type="compositionally biased region" description="Low complexity" evidence="5">
    <location>
        <begin position="1385"/>
        <end position="1403"/>
    </location>
</feature>
<feature type="compositionally biased region" description="Basic and acidic residues" evidence="5">
    <location>
        <begin position="1771"/>
        <end position="1791"/>
    </location>
</feature>
<dbReference type="PANTHER" id="PTHR21597:SF0">
    <property type="entry name" value="THO COMPLEX SUBUNIT 2"/>
    <property type="match status" value="1"/>
</dbReference>
<dbReference type="InterPro" id="IPR021726">
    <property type="entry name" value="THO_THOC2_N"/>
</dbReference>
<proteinExistence type="inferred from homology"/>
<feature type="compositionally biased region" description="Basic and acidic residues" evidence="5">
    <location>
        <begin position="1741"/>
        <end position="1754"/>
    </location>
</feature>
<dbReference type="InterPro" id="IPR021418">
    <property type="entry name" value="THO_THOC2_C"/>
</dbReference>
<dbReference type="GO" id="GO:0006406">
    <property type="term" value="P:mRNA export from nucleus"/>
    <property type="evidence" value="ECO:0007669"/>
    <property type="project" value="InterPro"/>
</dbReference>
<dbReference type="PANTHER" id="PTHR21597">
    <property type="entry name" value="THO2 PROTEIN"/>
    <property type="match status" value="1"/>
</dbReference>
<sequence length="2023" mass="222418">MNLGEEQTRVQLQRQLAHALSAGEESCVFALVQAVCDPHRHHSVTGLTVAQLLQHAWHEVEDARATARANAAMLSSLNGTASAMDTDMTVDGVAIEPVDLETLLVDAVWVADVELDDTEADAAVRSRRRDALIQLITIAKDQGLVRERIMQERLGTELLGRALSRFPVKPFETECVRRRTTMIYKQQKFNLLREESEGYAKLVTELTREMPKNGVPAAVVEKRAQETLHRVQSLIGYFDLDPNRVLDILLDVYAYNLFRYHRYFLELIRAPLWHGNQDRPTNGAAQAAAQKLGRPGTVNVLAQLMGQKFAYYSRWQREHTGKQTRTPEEVTFAAALLIHEGLMTVEDVLPHLTPTEEECNGEYIKYLTGKIDGLRSGGVGALAMAGALVDDTPGISMNQSSSSIGGAGGDSQSSSTPALVHPPPHQRADLCAALLAIGSLNPALRLLARQPHLPNTRPDIALALGRVIDHLIEPIYAVVRPTPRRTVTPSGRHEYTCDILTAAGGIFFYAEWADKLEADQLSAAGSLVDIVGRLRRLLSYLQLGLAKSPALFVKICRIAVHSLETAAATDTAMAADTWASVIRDYLLPAVSCMRANPAALNELWQLLERYDYRMRFGMYGEWNRRYGENTRLARATKEKSCTWGLVLARAKTESNIKRIMQRISAETIKESGRRLAKASHSTPTVAFHAILFQLRTYDNMTQSVTDAFKYFSRFGYDVLTCILYAKAIAAGDYTMLELFASGQNRMQQDGQHISLWLRNLTSFCGQTIRRYSAVSVTAVAQYIVNQLRHGNTDDLFVLEQVIKEVSAIEAGAILTDHQLYASGGGETLRREALTVEKRLALAVLIGQARRDMIYTSERDFLDNLKVLGNRYDQINATMLQYAEFLRDFTTPDEYDAVFTDLHTLCGRYALEPEVAFHWLRPKYLRAFRKALASASASSATETTATQSADAAVKEVVTETMQVDEPLAAELTDAMATAPSPLTKRVKEDWEIELVESVKTLLPEDVWEHISPEFYAVFWQMSMYDIHVPEAQYETQERLLREERQDIERGNRNTVYHNSSIRHMMGGRISGWERTLHTELETHKKHRDAVLKRLDSDKASWFAHARDVRQTAAYVFQYCIRPRLTFSDADALYCFKFIEVMHELGVPGLWTLDLYDAVLKRSLSNWVFACTEKEAKMIGRFLKMMLAKLTRWHLEENTYVKEALGSGLPGFAAKAHRALVICPPVPKENQLASNQLATAMIDWHRNLHETFAACLSSGEYMQIKNAIMILTDVLEYFPLIERPGRLLRVDYVKKLLEDDRDDLRVLATGYHAKLKSKSHTWMDLDAFKKRKPRTQRALSSQPVLRSSSTPVPATIRSSSPAVSTSTRSNLDEREAGSGESGQSVTLSSALGSSGALAEANAATGQRGSRTSTASTRNMVLDAVKDAAKDAARPAPNRVSDDKHAELRAAAENSRPRKDTQDDGERSRRHRNEPAERDRRDAGRSSRESRAQGGGGSMSVSEHGSTTGSLATLDRDRDRDRDRRSGRETRGGNRTADESTGGRDTRSSRSDRSDRDGDRPNRRNQPSALDSSGATAGGGDGDLEPGEAVDTGRRSRHDRRRNGAGGGGPDKGSERGSRDADGHASAAGSNASAVIMAIGGDASAPSVEPELSATPLSRRSSGLGRDRDRDRDRDRGHERDRDRDRGRDREAAQRDRDRPRERERDRGRDRGRERDAEREQRREKRERGNDRSERGPGSGRSSAVDRPDDVTDTERDKHKRHRGEANSSNEGPGTRHSETTAKDGRNGRKRPAEQELGGPHPKAQQLETTLPKGPRGTAHAAGDSGGDGSARSATQPTSAVPPPSEDWGSAASRIPQPSGSSAFADRRGRRAPPSNQSRQQAGGSLGGRHTPSGTSSSALPTGPASTGAPAPSSGDGRQNAAQTRLADQEARDRRARRFGLMSSAGTGPAGDAPAGSGGGSAIPPPSTREGGPSFAESNSRNNDAGAHAPPDNQSTSNAGGQRRMGGRRYPRGNGGGGSGGGGGRR</sequence>
<dbReference type="OrthoDB" id="29024at2759"/>
<feature type="compositionally biased region" description="Basic and acidic residues" evidence="5">
    <location>
        <begin position="1511"/>
        <end position="1559"/>
    </location>
</feature>
<comment type="similarity">
    <text evidence="2">Belongs to the THOC2 family.</text>
</comment>
<evidence type="ECO:0000313" key="10">
    <source>
        <dbReference type="Proteomes" id="UP000271241"/>
    </source>
</evidence>
<evidence type="ECO:0000256" key="2">
    <source>
        <dbReference type="ARBA" id="ARBA00007857"/>
    </source>
</evidence>
<feature type="compositionally biased region" description="Basic and acidic residues" evidence="5">
    <location>
        <begin position="1421"/>
        <end position="1430"/>
    </location>
</feature>
<evidence type="ECO:0000313" key="9">
    <source>
        <dbReference type="EMBL" id="RKP07716.1"/>
    </source>
</evidence>
<feature type="domain" description="THO complex subunitTHOC2 C-terminal" evidence="6">
    <location>
        <begin position="1006"/>
        <end position="1313"/>
    </location>
</feature>
<keyword evidence="10" id="KW-1185">Reference proteome</keyword>
<feature type="region of interest" description="Disordered" evidence="5">
    <location>
        <begin position="396"/>
        <end position="423"/>
    </location>
</feature>
<accession>A0A4P9XP11</accession>
<evidence type="ECO:0000259" key="7">
    <source>
        <dbReference type="Pfam" id="PF11732"/>
    </source>
</evidence>
<feature type="compositionally biased region" description="Polar residues" evidence="5">
    <location>
        <begin position="1496"/>
        <end position="1508"/>
    </location>
</feature>
<evidence type="ECO:0000256" key="3">
    <source>
        <dbReference type="ARBA" id="ARBA00019596"/>
    </source>
</evidence>
<feature type="domain" description="THO complex subunitTHOC2 N-terminal" evidence="7">
    <location>
        <begin position="675"/>
        <end position="760"/>
    </location>
</feature>
<dbReference type="GO" id="GO:0003729">
    <property type="term" value="F:mRNA binding"/>
    <property type="evidence" value="ECO:0007669"/>
    <property type="project" value="TreeGrafter"/>
</dbReference>
<feature type="compositionally biased region" description="Low complexity" evidence="5">
    <location>
        <begin position="1355"/>
        <end position="1367"/>
    </location>
</feature>
<dbReference type="STRING" id="78915.A0A4P9XP11"/>
<comment type="subcellular location">
    <subcellularLocation>
        <location evidence="1">Nucleus</location>
    </subcellularLocation>
</comment>
<dbReference type="InterPro" id="IPR040007">
    <property type="entry name" value="Tho2"/>
</dbReference>
<keyword evidence="4" id="KW-0539">Nucleus</keyword>
<feature type="compositionally biased region" description="Basic and acidic residues" evidence="5">
    <location>
        <begin position="1437"/>
        <end position="1488"/>
    </location>
</feature>
<dbReference type="Pfam" id="PF11262">
    <property type="entry name" value="Tho2"/>
    <property type="match status" value="1"/>
</dbReference>
<feature type="domain" description="THO complex subunit 2 N-terminal" evidence="8">
    <location>
        <begin position="45"/>
        <end position="673"/>
    </location>
</feature>
<reference evidence="10" key="1">
    <citation type="journal article" date="2018" name="Nat. Microbiol.">
        <title>Leveraging single-cell genomics to expand the fungal tree of life.</title>
        <authorList>
            <person name="Ahrendt S.R."/>
            <person name="Quandt C.A."/>
            <person name="Ciobanu D."/>
            <person name="Clum A."/>
            <person name="Salamov A."/>
            <person name="Andreopoulos B."/>
            <person name="Cheng J.F."/>
            <person name="Woyke T."/>
            <person name="Pelin A."/>
            <person name="Henrissat B."/>
            <person name="Reynolds N.K."/>
            <person name="Benny G.L."/>
            <person name="Smith M.E."/>
            <person name="James T.Y."/>
            <person name="Grigoriev I.V."/>
        </authorList>
    </citation>
    <scope>NUCLEOTIDE SEQUENCE [LARGE SCALE GENOMIC DNA]</scope>
    <source>
        <strain evidence="10">RSA 1356</strain>
    </source>
</reference>
<dbReference type="Pfam" id="PF11732">
    <property type="entry name" value="Thoc2"/>
    <property type="match status" value="1"/>
</dbReference>
<dbReference type="GO" id="GO:0000445">
    <property type="term" value="C:THO complex part of transcription export complex"/>
    <property type="evidence" value="ECO:0007669"/>
    <property type="project" value="TreeGrafter"/>
</dbReference>
<feature type="compositionally biased region" description="Polar residues" evidence="5">
    <location>
        <begin position="1871"/>
        <end position="1880"/>
    </location>
</feature>
<evidence type="ECO:0000259" key="8">
    <source>
        <dbReference type="Pfam" id="PF16134"/>
    </source>
</evidence>
<feature type="compositionally biased region" description="Polar residues" evidence="5">
    <location>
        <begin position="1335"/>
        <end position="1350"/>
    </location>
</feature>
<evidence type="ECO:0000256" key="5">
    <source>
        <dbReference type="SAM" id="MobiDB-lite"/>
    </source>
</evidence>
<feature type="compositionally biased region" description="Gly residues" evidence="5">
    <location>
        <begin position="2010"/>
        <end position="2023"/>
    </location>
</feature>
<feature type="compositionally biased region" description="Basic and acidic residues" evidence="5">
    <location>
        <begin position="1662"/>
        <end position="1732"/>
    </location>
</feature>
<dbReference type="InterPro" id="IPR032302">
    <property type="entry name" value="THOC2_N"/>
</dbReference>
<organism evidence="9 10">
    <name type="scientific">Thamnocephalis sphaerospora</name>
    <dbReference type="NCBI Taxonomy" id="78915"/>
    <lineage>
        <taxon>Eukaryota</taxon>
        <taxon>Fungi</taxon>
        <taxon>Fungi incertae sedis</taxon>
        <taxon>Zoopagomycota</taxon>
        <taxon>Zoopagomycotina</taxon>
        <taxon>Zoopagomycetes</taxon>
        <taxon>Zoopagales</taxon>
        <taxon>Sigmoideomycetaceae</taxon>
        <taxon>Thamnocephalis</taxon>
    </lineage>
</organism>
<feature type="compositionally biased region" description="Polar residues" evidence="5">
    <location>
        <begin position="1404"/>
        <end position="1416"/>
    </location>
</feature>
<dbReference type="EMBL" id="KZ992681">
    <property type="protein sequence ID" value="RKP07716.1"/>
    <property type="molecule type" value="Genomic_DNA"/>
</dbReference>
<protein>
    <recommendedName>
        <fullName evidence="3">THO complex subunit 2</fullName>
    </recommendedName>
</protein>
<gene>
    <name evidence="9" type="ORF">THASP1DRAFT_30471</name>
</gene>
<name>A0A4P9XP11_9FUNG</name>
<evidence type="ECO:0000256" key="1">
    <source>
        <dbReference type="ARBA" id="ARBA00004123"/>
    </source>
</evidence>
<dbReference type="Proteomes" id="UP000271241">
    <property type="component" value="Unassembled WGS sequence"/>
</dbReference>
<feature type="compositionally biased region" description="Basic and acidic residues" evidence="5">
    <location>
        <begin position="1609"/>
        <end position="1620"/>
    </location>
</feature>